<comment type="caution">
    <text evidence="1">The sequence shown here is derived from an EMBL/GenBank/DDBJ whole genome shotgun (WGS) entry which is preliminary data.</text>
</comment>
<evidence type="ECO:0000313" key="1">
    <source>
        <dbReference type="EMBL" id="GAF84524.1"/>
    </source>
</evidence>
<protein>
    <recommendedName>
        <fullName evidence="2">RNA-binding S4 domain-containing protein</fullName>
    </recommendedName>
</protein>
<feature type="non-terminal residue" evidence="1">
    <location>
        <position position="1"/>
    </location>
</feature>
<organism evidence="1">
    <name type="scientific">marine sediment metagenome</name>
    <dbReference type="NCBI Taxonomy" id="412755"/>
    <lineage>
        <taxon>unclassified sequences</taxon>
        <taxon>metagenomes</taxon>
        <taxon>ecological metagenomes</taxon>
    </lineage>
</organism>
<proteinExistence type="predicted"/>
<dbReference type="EMBL" id="BARS01006228">
    <property type="protein sequence ID" value="GAF84524.1"/>
    <property type="molecule type" value="Genomic_DNA"/>
</dbReference>
<sequence>AFINNMMVEEGEMIDGAKVVKIDYRKVLLSFGEKEIFLSLSK</sequence>
<gene>
    <name evidence="1" type="ORF">S01H1_12167</name>
</gene>
<accession>X0SU83</accession>
<evidence type="ECO:0008006" key="2">
    <source>
        <dbReference type="Google" id="ProtNLM"/>
    </source>
</evidence>
<name>X0SU83_9ZZZZ</name>
<dbReference type="AlphaFoldDB" id="X0SU83"/>
<reference evidence="1" key="1">
    <citation type="journal article" date="2014" name="Front. Microbiol.">
        <title>High frequency of phylogenetically diverse reductive dehalogenase-homologous genes in deep subseafloor sedimentary metagenomes.</title>
        <authorList>
            <person name="Kawai M."/>
            <person name="Futagami T."/>
            <person name="Toyoda A."/>
            <person name="Takaki Y."/>
            <person name="Nishi S."/>
            <person name="Hori S."/>
            <person name="Arai W."/>
            <person name="Tsubouchi T."/>
            <person name="Morono Y."/>
            <person name="Uchiyama I."/>
            <person name="Ito T."/>
            <person name="Fujiyama A."/>
            <person name="Inagaki F."/>
            <person name="Takami H."/>
        </authorList>
    </citation>
    <scope>NUCLEOTIDE SEQUENCE</scope>
    <source>
        <strain evidence="1">Expedition CK06-06</strain>
    </source>
</reference>